<keyword evidence="9" id="KW-0732">Signal</keyword>
<dbReference type="InParanoid" id="A0A6P7FFV6"/>
<evidence type="ECO:0000313" key="13">
    <source>
        <dbReference type="RefSeq" id="XP_028134711.1"/>
    </source>
</evidence>
<keyword evidence="12" id="KW-1185">Reference proteome</keyword>
<evidence type="ECO:0000256" key="5">
    <source>
        <dbReference type="ARBA" id="ARBA00017985"/>
    </source>
</evidence>
<sequence>MADTKYYVNFSLIMLLMVCKAMCSRNNSRIVTLTLSQSRKMSFCANLGFLFKEENNLINRYKLAKQAGFYSVETPFPYGYEKDEVVAAKNAANVNQVLINIYTGDVSKGELGFAAIPGKEEEFKKSMLLTIEYAKALGVKKIHIMAGKIIGAVTPAHDTVYEDNLQWAVQSLEKEDIMGLIEPINKYSVPQYYLNSYERAVAVIKKINSPKLKLMLDIFHLQMIKGCITNSIEEMMPHIGHVQIAQAPNRNEPDSAGELDYRFILDILAKKGYNGWIGLEYLPKNETVEGLSWIKSFGFTLTNV</sequence>
<accession>A0A6P7FFV6</accession>
<reference evidence="11" key="2">
    <citation type="submission" date="2025-05" db="UniProtKB">
        <authorList>
            <consortium name="EnsemblMetazoa"/>
        </authorList>
    </citation>
    <scope>IDENTIFICATION</scope>
</reference>
<dbReference type="KEGG" id="dvv:114329726"/>
<dbReference type="RefSeq" id="XP_028134711.1">
    <property type="nucleotide sequence ID" value="XM_028278910.1"/>
</dbReference>
<dbReference type="OrthoDB" id="4214675at2759"/>
<dbReference type="GO" id="GO:0046487">
    <property type="term" value="P:glyoxylate metabolic process"/>
    <property type="evidence" value="ECO:0007669"/>
    <property type="project" value="TreeGrafter"/>
</dbReference>
<evidence type="ECO:0000313" key="12">
    <source>
        <dbReference type="Proteomes" id="UP001652700"/>
    </source>
</evidence>
<evidence type="ECO:0000256" key="8">
    <source>
        <dbReference type="PIRSR" id="PIRSR006241-50"/>
    </source>
</evidence>
<evidence type="ECO:0000256" key="2">
    <source>
        <dbReference type="ARBA" id="ARBA00002968"/>
    </source>
</evidence>
<dbReference type="PANTHER" id="PTHR43489:SF6">
    <property type="entry name" value="HYDROXYPYRUVATE ISOMERASE-RELATED"/>
    <property type="match status" value="1"/>
</dbReference>
<comment type="function">
    <text evidence="2 7">Catalyzes the reversible isomerization between hydroxypyruvate and 2-hydroxy-3-oxopropanoate (also termed tartronate semialdehyde).</text>
</comment>
<name>A0A6P7FFV6_DIAVI</name>
<feature type="active site" description="Proton donor/acceptor" evidence="8">
    <location>
        <position position="182"/>
    </location>
</feature>
<dbReference type="PIRSF" id="PIRSF006241">
    <property type="entry name" value="HyI"/>
    <property type="match status" value="1"/>
</dbReference>
<protein>
    <recommendedName>
        <fullName evidence="5 7">Putative hydroxypyruvate isomerase</fullName>
        <ecNumber evidence="4 7">5.3.1.22</ecNumber>
    </recommendedName>
</protein>
<dbReference type="FunFam" id="3.20.20.150:FF:000007">
    <property type="entry name" value="Hydroxypyruvate isomerase"/>
    <property type="match status" value="1"/>
</dbReference>
<dbReference type="SUPFAM" id="SSF51658">
    <property type="entry name" value="Xylose isomerase-like"/>
    <property type="match status" value="1"/>
</dbReference>
<dbReference type="CTD" id="2695"/>
<evidence type="ECO:0000256" key="3">
    <source>
        <dbReference type="ARBA" id="ARBA00005962"/>
    </source>
</evidence>
<dbReference type="Pfam" id="PF01261">
    <property type="entry name" value="AP_endonuc_2"/>
    <property type="match status" value="1"/>
</dbReference>
<evidence type="ECO:0000256" key="6">
    <source>
        <dbReference type="ARBA" id="ARBA00023235"/>
    </source>
</evidence>
<gene>
    <name evidence="13" type="primary">LOC114329726</name>
</gene>
<dbReference type="FunCoup" id="A0A6P7FFV6">
    <property type="interactions" value="47"/>
</dbReference>
<evidence type="ECO:0000259" key="10">
    <source>
        <dbReference type="Pfam" id="PF01261"/>
    </source>
</evidence>
<reference evidence="13" key="1">
    <citation type="submission" date="2025-04" db="UniProtKB">
        <authorList>
            <consortium name="RefSeq"/>
        </authorList>
    </citation>
    <scope>IDENTIFICATION</scope>
    <source>
        <tissue evidence="13">Whole insect</tissue>
    </source>
</reference>
<evidence type="ECO:0000256" key="9">
    <source>
        <dbReference type="SAM" id="SignalP"/>
    </source>
</evidence>
<dbReference type="InterPro" id="IPR036237">
    <property type="entry name" value="Xyl_isomerase-like_sf"/>
</dbReference>
<dbReference type="InterPro" id="IPR026040">
    <property type="entry name" value="HyI-like"/>
</dbReference>
<evidence type="ECO:0000256" key="4">
    <source>
        <dbReference type="ARBA" id="ARBA00012570"/>
    </source>
</evidence>
<organism evidence="13">
    <name type="scientific">Diabrotica virgifera virgifera</name>
    <name type="common">western corn rootworm</name>
    <dbReference type="NCBI Taxonomy" id="50390"/>
    <lineage>
        <taxon>Eukaryota</taxon>
        <taxon>Metazoa</taxon>
        <taxon>Ecdysozoa</taxon>
        <taxon>Arthropoda</taxon>
        <taxon>Hexapoda</taxon>
        <taxon>Insecta</taxon>
        <taxon>Pterygota</taxon>
        <taxon>Neoptera</taxon>
        <taxon>Endopterygota</taxon>
        <taxon>Coleoptera</taxon>
        <taxon>Polyphaga</taxon>
        <taxon>Cucujiformia</taxon>
        <taxon>Chrysomeloidea</taxon>
        <taxon>Chrysomelidae</taxon>
        <taxon>Galerucinae</taxon>
        <taxon>Diabroticina</taxon>
        <taxon>Diabroticites</taxon>
        <taxon>Diabrotica</taxon>
    </lineage>
</organism>
<dbReference type="AlphaFoldDB" id="A0A6P7FFV6"/>
<comment type="similarity">
    <text evidence="3 7">Belongs to the hyi family.</text>
</comment>
<keyword evidence="6 7" id="KW-0413">Isomerase</keyword>
<dbReference type="InterPro" id="IPR013022">
    <property type="entry name" value="Xyl_isomerase-like_TIM-brl"/>
</dbReference>
<dbReference type="Proteomes" id="UP001652700">
    <property type="component" value="Unplaced"/>
</dbReference>
<feature type="domain" description="Xylose isomerase-like TIM barrel" evidence="10">
    <location>
        <begin position="62"/>
        <end position="296"/>
    </location>
</feature>
<feature type="signal peptide" evidence="9">
    <location>
        <begin position="1"/>
        <end position="23"/>
    </location>
</feature>
<proteinExistence type="inferred from homology"/>
<dbReference type="GO" id="GO:0008903">
    <property type="term" value="F:hydroxypyruvate isomerase activity"/>
    <property type="evidence" value="ECO:0007669"/>
    <property type="project" value="UniProtKB-EC"/>
</dbReference>
<dbReference type="EnsemblMetazoa" id="XM_028278910.2">
    <property type="protein sequence ID" value="XP_028134711.1"/>
    <property type="gene ID" value="LOC114329726"/>
</dbReference>
<dbReference type="Gene3D" id="3.20.20.150">
    <property type="entry name" value="Divalent-metal-dependent TIM barrel enzymes"/>
    <property type="match status" value="1"/>
</dbReference>
<comment type="catalytic activity">
    <reaction evidence="1 7">
        <text>3-hydroxypyruvate = 2-hydroxy-3-oxopropanoate</text>
        <dbReference type="Rhea" id="RHEA:11952"/>
        <dbReference type="ChEBI" id="CHEBI:17180"/>
        <dbReference type="ChEBI" id="CHEBI:57978"/>
        <dbReference type="EC" id="5.3.1.22"/>
    </reaction>
</comment>
<dbReference type="EC" id="5.3.1.22" evidence="4 7"/>
<evidence type="ECO:0000313" key="11">
    <source>
        <dbReference type="EnsemblMetazoa" id="XP_028134711.1"/>
    </source>
</evidence>
<dbReference type="GeneID" id="114329726"/>
<evidence type="ECO:0000256" key="7">
    <source>
        <dbReference type="PIRNR" id="PIRNR006241"/>
    </source>
</evidence>
<dbReference type="PANTHER" id="PTHR43489">
    <property type="entry name" value="ISOMERASE"/>
    <property type="match status" value="1"/>
</dbReference>
<evidence type="ECO:0000256" key="1">
    <source>
        <dbReference type="ARBA" id="ARBA00000476"/>
    </source>
</evidence>
<dbReference type="InterPro" id="IPR050417">
    <property type="entry name" value="Sugar_Epim/Isomerase"/>
</dbReference>
<feature type="active site" description="Proton donor/acceptor" evidence="8">
    <location>
        <position position="280"/>
    </location>
</feature>
<feature type="chain" id="PRO_5028446806" description="Putative hydroxypyruvate isomerase" evidence="9">
    <location>
        <begin position="24"/>
        <end position="304"/>
    </location>
</feature>